<name>A0A378X5J2_9NOCA</name>
<reference evidence="1 2" key="1">
    <citation type="submission" date="2018-06" db="EMBL/GenBank/DDBJ databases">
        <authorList>
            <consortium name="Pathogen Informatics"/>
            <person name="Doyle S."/>
        </authorList>
    </citation>
    <scope>NUCLEOTIDE SEQUENCE [LARGE SCALE GENOMIC DNA]</scope>
    <source>
        <strain evidence="1 2">NCTC13184</strain>
    </source>
</reference>
<dbReference type="Pfam" id="PF06067">
    <property type="entry name" value="DUF932"/>
    <property type="match status" value="1"/>
</dbReference>
<gene>
    <name evidence="1" type="ORF">NCTC13184_07243</name>
</gene>
<evidence type="ECO:0000313" key="1">
    <source>
        <dbReference type="EMBL" id="SUA48688.1"/>
    </source>
</evidence>
<dbReference type="InterPro" id="IPR026325">
    <property type="entry name" value="DUF932"/>
</dbReference>
<dbReference type="OrthoDB" id="5141542at2"/>
<sequence>MTRETLTALNTETLIGFTDKRGHAWHYREQLQGGEPNHYPGPIPAADVRRRLFHWDVVSSRERWAVPADAATATGIDEDGRPIRTVVGADQVLFRSDKPEVKLGTHSEDYEPHPYGDTLLDGLASILTPDGLAVTSDSLRIGSAGILRGGRQAWVQIETPDNITTAEGVAFRPTILAATSLDKSLQTTFCSVETIVVCDNTRDIALSEADRTGHHFKIKHRKGSLSRLRDARQVLGIITEDAEKFAAEIAELCQIPITDRQFDMFLSEVAPLTSDAPATRTKVGNLRDQLRDLYDNDERVSPWRKTTFGLVQMMNTYDQHLSPIKKTTYRPARNIDQVIRGKVADSDNATFEAIDKVLAMSS</sequence>
<dbReference type="RefSeq" id="WP_062968994.1">
    <property type="nucleotide sequence ID" value="NZ_JAJFOE010000002.1"/>
</dbReference>
<evidence type="ECO:0000313" key="2">
    <source>
        <dbReference type="Proteomes" id="UP000255082"/>
    </source>
</evidence>
<dbReference type="Proteomes" id="UP000255082">
    <property type="component" value="Unassembled WGS sequence"/>
</dbReference>
<dbReference type="EMBL" id="UGRU01000001">
    <property type="protein sequence ID" value="SUA48688.1"/>
    <property type="molecule type" value="Genomic_DNA"/>
</dbReference>
<protein>
    <submittedName>
        <fullName evidence="1">Phage/plasmid-like protein</fullName>
    </submittedName>
</protein>
<proteinExistence type="predicted"/>
<organism evidence="1 2">
    <name type="scientific">Nocardia africana</name>
    <dbReference type="NCBI Taxonomy" id="134964"/>
    <lineage>
        <taxon>Bacteria</taxon>
        <taxon>Bacillati</taxon>
        <taxon>Actinomycetota</taxon>
        <taxon>Actinomycetes</taxon>
        <taxon>Mycobacteriales</taxon>
        <taxon>Nocardiaceae</taxon>
        <taxon>Nocardia</taxon>
    </lineage>
</organism>
<dbReference type="AlphaFoldDB" id="A0A378X5J2"/>
<dbReference type="NCBIfam" id="TIGR03299">
    <property type="entry name" value="LGT_TIGR03299"/>
    <property type="match status" value="1"/>
</dbReference>
<dbReference type="InterPro" id="IPR017686">
    <property type="entry name" value="Phg/plasmid-like_prot"/>
</dbReference>
<accession>A0A378X5J2</accession>